<dbReference type="RefSeq" id="WP_068219656.1">
    <property type="nucleotide sequence ID" value="NZ_LRPC01000012.1"/>
</dbReference>
<dbReference type="AlphaFoldDB" id="A0A150XAN1"/>
<keyword evidence="2" id="KW-1185">Reference proteome</keyword>
<accession>A0A150XAN1</accession>
<dbReference type="EMBL" id="LRPC01000012">
    <property type="protein sequence ID" value="KYG75785.1"/>
    <property type="molecule type" value="Genomic_DNA"/>
</dbReference>
<reference evidence="1 2" key="1">
    <citation type="submission" date="2016-01" db="EMBL/GenBank/DDBJ databases">
        <title>Genome sequencing of Roseivirga spongicola UST030701-084.</title>
        <authorList>
            <person name="Selvaratnam C."/>
            <person name="Thevarajoo S."/>
            <person name="Goh K.M."/>
            <person name="Ee R."/>
            <person name="Chan K.-G."/>
            <person name="Chong C.S."/>
        </authorList>
    </citation>
    <scope>NUCLEOTIDE SEQUENCE [LARGE SCALE GENOMIC DNA]</scope>
    <source>
        <strain evidence="1 2">UST030701-084</strain>
    </source>
</reference>
<evidence type="ECO:0000313" key="1">
    <source>
        <dbReference type="EMBL" id="KYG75785.1"/>
    </source>
</evidence>
<dbReference type="InterPro" id="IPR046644">
    <property type="entry name" value="DUF6756"/>
</dbReference>
<name>A0A150XAN1_9BACT</name>
<organism evidence="1 2">
    <name type="scientific">Roseivirga spongicola</name>
    <dbReference type="NCBI Taxonomy" id="333140"/>
    <lineage>
        <taxon>Bacteria</taxon>
        <taxon>Pseudomonadati</taxon>
        <taxon>Bacteroidota</taxon>
        <taxon>Cytophagia</taxon>
        <taxon>Cytophagales</taxon>
        <taxon>Roseivirgaceae</taxon>
        <taxon>Roseivirga</taxon>
    </lineage>
</organism>
<comment type="caution">
    <text evidence="1">The sequence shown here is derived from an EMBL/GenBank/DDBJ whole genome shotgun (WGS) entry which is preliminary data.</text>
</comment>
<dbReference type="OrthoDB" id="9181133at2"/>
<dbReference type="Pfam" id="PF20541">
    <property type="entry name" value="DUF6756"/>
    <property type="match status" value="1"/>
</dbReference>
<evidence type="ECO:0000313" key="2">
    <source>
        <dbReference type="Proteomes" id="UP000075606"/>
    </source>
</evidence>
<dbReference type="Proteomes" id="UP000075606">
    <property type="component" value="Unassembled WGS sequence"/>
</dbReference>
<proteinExistence type="predicted"/>
<sequence>MSKERHVKSKKKETWTDLRAVIKRLCENLNISTDEFSELNIKEWKKIEPKIWTRFSSSKNSKWIWETLVDSYATAPVSYKTLKLENFINPTERVWFLLDDTVNEKTKFWIYEGTVKAFEKLFRESIWTDEVLIVSKKYEWILIINHHDIMIGTGKLKDRIEEYKKESTIV</sequence>
<protein>
    <submittedName>
        <fullName evidence="1">Uncharacterized protein</fullName>
    </submittedName>
</protein>
<dbReference type="STRING" id="333140.AWW68_08090"/>
<gene>
    <name evidence="1" type="ORF">AWW68_08090</name>
</gene>